<keyword evidence="1" id="KW-0378">Hydrolase</keyword>
<dbReference type="Gene3D" id="3.40.50.1000">
    <property type="entry name" value="HAD superfamily/HAD-like"/>
    <property type="match status" value="1"/>
</dbReference>
<dbReference type="Proteomes" id="UP000824162">
    <property type="component" value="Unassembled WGS sequence"/>
</dbReference>
<dbReference type="PROSITE" id="PS01228">
    <property type="entry name" value="COF_1"/>
    <property type="match status" value="1"/>
</dbReference>
<dbReference type="NCBIfam" id="TIGR01484">
    <property type="entry name" value="HAD-SF-IIB"/>
    <property type="match status" value="1"/>
</dbReference>
<accession>A0A9D1TM84</accession>
<dbReference type="GO" id="GO:0005829">
    <property type="term" value="C:cytosol"/>
    <property type="evidence" value="ECO:0007669"/>
    <property type="project" value="TreeGrafter"/>
</dbReference>
<dbReference type="GO" id="GO:0000287">
    <property type="term" value="F:magnesium ion binding"/>
    <property type="evidence" value="ECO:0007669"/>
    <property type="project" value="TreeGrafter"/>
</dbReference>
<dbReference type="CDD" id="cd07518">
    <property type="entry name" value="HAD_YbiV-Like"/>
    <property type="match status" value="1"/>
</dbReference>
<organism evidence="1 2">
    <name type="scientific">Candidatus Monoglobus merdigallinarum</name>
    <dbReference type="NCBI Taxonomy" id="2838698"/>
    <lineage>
        <taxon>Bacteria</taxon>
        <taxon>Bacillati</taxon>
        <taxon>Bacillota</taxon>
        <taxon>Clostridia</taxon>
        <taxon>Monoglobales</taxon>
        <taxon>Monoglobaceae</taxon>
        <taxon>Monoglobus</taxon>
    </lineage>
</organism>
<dbReference type="SFLD" id="SFLDG01144">
    <property type="entry name" value="C2.B.4:_PGP_Like"/>
    <property type="match status" value="1"/>
</dbReference>
<dbReference type="InterPro" id="IPR023214">
    <property type="entry name" value="HAD_sf"/>
</dbReference>
<dbReference type="InterPro" id="IPR000150">
    <property type="entry name" value="Cof"/>
</dbReference>
<dbReference type="SFLD" id="SFLDG01140">
    <property type="entry name" value="C2.B:_Phosphomannomutase_and_P"/>
    <property type="match status" value="1"/>
</dbReference>
<proteinExistence type="predicted"/>
<dbReference type="InterPro" id="IPR006379">
    <property type="entry name" value="HAD-SF_hydro_IIB"/>
</dbReference>
<dbReference type="Pfam" id="PF08282">
    <property type="entry name" value="Hydrolase_3"/>
    <property type="match status" value="1"/>
</dbReference>
<dbReference type="PANTHER" id="PTHR10000">
    <property type="entry name" value="PHOSPHOSERINE PHOSPHATASE"/>
    <property type="match status" value="1"/>
</dbReference>
<reference evidence="1" key="1">
    <citation type="journal article" date="2021" name="PeerJ">
        <title>Extensive microbial diversity within the chicken gut microbiome revealed by metagenomics and culture.</title>
        <authorList>
            <person name="Gilroy R."/>
            <person name="Ravi A."/>
            <person name="Getino M."/>
            <person name="Pursley I."/>
            <person name="Horton D.L."/>
            <person name="Alikhan N.F."/>
            <person name="Baker D."/>
            <person name="Gharbi K."/>
            <person name="Hall N."/>
            <person name="Watson M."/>
            <person name="Adriaenssens E.M."/>
            <person name="Foster-Nyarko E."/>
            <person name="Jarju S."/>
            <person name="Secka A."/>
            <person name="Antonio M."/>
            <person name="Oren A."/>
            <person name="Chaudhuri R.R."/>
            <person name="La Ragione R."/>
            <person name="Hildebrand F."/>
            <person name="Pallen M.J."/>
        </authorList>
    </citation>
    <scope>NUCLEOTIDE SEQUENCE</scope>
    <source>
        <strain evidence="1">5790</strain>
    </source>
</reference>
<reference evidence="1" key="2">
    <citation type="submission" date="2021-04" db="EMBL/GenBank/DDBJ databases">
        <authorList>
            <person name="Gilroy R."/>
        </authorList>
    </citation>
    <scope>NUCLEOTIDE SEQUENCE</scope>
    <source>
        <strain evidence="1">5790</strain>
    </source>
</reference>
<dbReference type="AlphaFoldDB" id="A0A9D1TM84"/>
<sequence>MIKFVACDLDGTLLNSKKEMPKELRYTIKKLRELGVIFAPASGRQYYKVLEQFEPISRDFMYIAENGAYVVKDSGVIVRDCLDAESAADVIKRARKLPGVYPILCCEDCAYMEKAGGLSIDEVGKYYSRLEYAADLLDYCETKNILKVAVYSGRDAFEDIYKKLPEYTGKAQVILSGQNWVDVMKNGVSKGSAIRKIQKVCGIGHDECMCFGDYLNDYEMMFECGESFAMANAHEELKKVAKHIAPSNDENGVIRTIEQWFRI</sequence>
<dbReference type="SFLD" id="SFLDS00003">
    <property type="entry name" value="Haloacid_Dehalogenase"/>
    <property type="match status" value="1"/>
</dbReference>
<dbReference type="SUPFAM" id="SSF56784">
    <property type="entry name" value="HAD-like"/>
    <property type="match status" value="1"/>
</dbReference>
<dbReference type="GO" id="GO:0016791">
    <property type="term" value="F:phosphatase activity"/>
    <property type="evidence" value="ECO:0007669"/>
    <property type="project" value="TreeGrafter"/>
</dbReference>
<evidence type="ECO:0000313" key="1">
    <source>
        <dbReference type="EMBL" id="HIV85894.1"/>
    </source>
</evidence>
<gene>
    <name evidence="1" type="ORF">H9900_03685</name>
</gene>
<comment type="caution">
    <text evidence="1">The sequence shown here is derived from an EMBL/GenBank/DDBJ whole genome shotgun (WGS) entry which is preliminary data.</text>
</comment>
<protein>
    <submittedName>
        <fullName evidence="1">Cof-type HAD-IIB family hydrolase</fullName>
    </submittedName>
</protein>
<dbReference type="Gene3D" id="3.30.1240.10">
    <property type="match status" value="1"/>
</dbReference>
<dbReference type="InterPro" id="IPR036412">
    <property type="entry name" value="HAD-like_sf"/>
</dbReference>
<name>A0A9D1TM84_9FIRM</name>
<dbReference type="PANTHER" id="PTHR10000:SF53">
    <property type="entry name" value="5-AMINO-6-(5-PHOSPHO-D-RIBITYLAMINO)URACIL PHOSPHATASE YBJI-RELATED"/>
    <property type="match status" value="1"/>
</dbReference>
<dbReference type="NCBIfam" id="TIGR00099">
    <property type="entry name" value="Cof-subfamily"/>
    <property type="match status" value="1"/>
</dbReference>
<evidence type="ECO:0000313" key="2">
    <source>
        <dbReference type="Proteomes" id="UP000824162"/>
    </source>
</evidence>
<dbReference type="EMBL" id="DXIJ01000074">
    <property type="protein sequence ID" value="HIV85894.1"/>
    <property type="molecule type" value="Genomic_DNA"/>
</dbReference>